<reference evidence="4" key="1">
    <citation type="submission" date="2020-10" db="EMBL/GenBank/DDBJ databases">
        <authorList>
            <person name="Gilroy R."/>
        </authorList>
    </citation>
    <scope>NUCLEOTIDE SEQUENCE</scope>
    <source>
        <strain evidence="4">11167</strain>
    </source>
</reference>
<name>A0A9D9H6A5_9SPIR</name>
<dbReference type="PANTHER" id="PTHR46558:SF4">
    <property type="entry name" value="DNA-BIDING PHAGE PROTEIN"/>
    <property type="match status" value="1"/>
</dbReference>
<dbReference type="CDD" id="cd00093">
    <property type="entry name" value="HTH_XRE"/>
    <property type="match status" value="1"/>
</dbReference>
<accession>A0A9D9H6A5</accession>
<evidence type="ECO:0000256" key="2">
    <source>
        <dbReference type="SAM" id="Phobius"/>
    </source>
</evidence>
<evidence type="ECO:0000256" key="1">
    <source>
        <dbReference type="ARBA" id="ARBA00023125"/>
    </source>
</evidence>
<organism evidence="4 5">
    <name type="scientific">Candidatus Aphodenecus pullistercoris</name>
    <dbReference type="NCBI Taxonomy" id="2840669"/>
    <lineage>
        <taxon>Bacteria</taxon>
        <taxon>Pseudomonadati</taxon>
        <taxon>Spirochaetota</taxon>
        <taxon>Spirochaetia</taxon>
        <taxon>Spirochaetales</taxon>
        <taxon>Candidatus Aphodenecus</taxon>
    </lineage>
</organism>
<keyword evidence="2" id="KW-0812">Transmembrane</keyword>
<feature type="domain" description="HTH cro/C1-type" evidence="3">
    <location>
        <begin position="10"/>
        <end position="64"/>
    </location>
</feature>
<dbReference type="SMART" id="SM00530">
    <property type="entry name" value="HTH_XRE"/>
    <property type="match status" value="1"/>
</dbReference>
<feature type="transmembrane region" description="Helical" evidence="2">
    <location>
        <begin position="125"/>
        <end position="145"/>
    </location>
</feature>
<protein>
    <submittedName>
        <fullName evidence="4">Helix-turn-helix transcriptional regulator</fullName>
    </submittedName>
</protein>
<dbReference type="PROSITE" id="PS50943">
    <property type="entry name" value="HTH_CROC1"/>
    <property type="match status" value="1"/>
</dbReference>
<dbReference type="AlphaFoldDB" id="A0A9D9H6A5"/>
<dbReference type="InterPro" id="IPR001387">
    <property type="entry name" value="Cro/C1-type_HTH"/>
</dbReference>
<dbReference type="EMBL" id="JADIMU010000017">
    <property type="protein sequence ID" value="MBO8442665.1"/>
    <property type="molecule type" value="Genomic_DNA"/>
</dbReference>
<dbReference type="Pfam" id="PF01381">
    <property type="entry name" value="HTH_3"/>
    <property type="match status" value="1"/>
</dbReference>
<proteinExistence type="predicted"/>
<keyword evidence="1" id="KW-0238">DNA-binding</keyword>
<evidence type="ECO:0000313" key="5">
    <source>
        <dbReference type="Proteomes" id="UP000823633"/>
    </source>
</evidence>
<dbReference type="Proteomes" id="UP000823633">
    <property type="component" value="Unassembled WGS sequence"/>
</dbReference>
<feature type="transmembrane region" description="Helical" evidence="2">
    <location>
        <begin position="97"/>
        <end position="119"/>
    </location>
</feature>
<dbReference type="InterPro" id="IPR010982">
    <property type="entry name" value="Lambda_DNA-bd_dom_sf"/>
</dbReference>
<keyword evidence="2" id="KW-1133">Transmembrane helix</keyword>
<dbReference type="SUPFAM" id="SSF47413">
    <property type="entry name" value="lambda repressor-like DNA-binding domains"/>
    <property type="match status" value="1"/>
</dbReference>
<dbReference type="GO" id="GO:0003677">
    <property type="term" value="F:DNA binding"/>
    <property type="evidence" value="ECO:0007669"/>
    <property type="project" value="UniProtKB-KW"/>
</dbReference>
<evidence type="ECO:0000313" key="4">
    <source>
        <dbReference type="EMBL" id="MBO8442665.1"/>
    </source>
</evidence>
<evidence type="ECO:0000259" key="3">
    <source>
        <dbReference type="PROSITE" id="PS50943"/>
    </source>
</evidence>
<gene>
    <name evidence="4" type="ORF">IAC42_02740</name>
</gene>
<sequence>MDQIKTGRLIAAKRKEKGLTQADVASRLGISDRAVSKWERGLCLPDASFMLPLCSILGISVEDLLQGEVGNGDTDGLLVELKAKAEKADRRLLDLEWVIGGVSFTSFFALILTAGLIVHEVSAPVAIILIVLACAIMGVGIWQALLIEWKAGWYECPLCHSRHVPSLAAMVFSPHMGRTRYLRCPKCAKRAWQRKVTG</sequence>
<reference evidence="4" key="2">
    <citation type="journal article" date="2021" name="PeerJ">
        <title>Extensive microbial diversity within the chicken gut microbiome revealed by metagenomics and culture.</title>
        <authorList>
            <person name="Gilroy R."/>
            <person name="Ravi A."/>
            <person name="Getino M."/>
            <person name="Pursley I."/>
            <person name="Horton D.L."/>
            <person name="Alikhan N.F."/>
            <person name="Baker D."/>
            <person name="Gharbi K."/>
            <person name="Hall N."/>
            <person name="Watson M."/>
            <person name="Adriaenssens E.M."/>
            <person name="Foster-Nyarko E."/>
            <person name="Jarju S."/>
            <person name="Secka A."/>
            <person name="Antonio M."/>
            <person name="Oren A."/>
            <person name="Chaudhuri R.R."/>
            <person name="La Ragione R."/>
            <person name="Hildebrand F."/>
            <person name="Pallen M.J."/>
        </authorList>
    </citation>
    <scope>NUCLEOTIDE SEQUENCE</scope>
    <source>
        <strain evidence="4">11167</strain>
    </source>
</reference>
<keyword evidence="2" id="KW-0472">Membrane</keyword>
<dbReference type="Gene3D" id="1.10.260.40">
    <property type="entry name" value="lambda repressor-like DNA-binding domains"/>
    <property type="match status" value="1"/>
</dbReference>
<comment type="caution">
    <text evidence="4">The sequence shown here is derived from an EMBL/GenBank/DDBJ whole genome shotgun (WGS) entry which is preliminary data.</text>
</comment>
<dbReference type="PANTHER" id="PTHR46558">
    <property type="entry name" value="TRACRIPTIONAL REGULATORY PROTEIN-RELATED-RELATED"/>
    <property type="match status" value="1"/>
</dbReference>